<dbReference type="Proteomes" id="UP000240971">
    <property type="component" value="Unassembled WGS sequence"/>
</dbReference>
<evidence type="ECO:0000313" key="2">
    <source>
        <dbReference type="EMBL" id="PSL42896.1"/>
    </source>
</evidence>
<evidence type="ECO:0000313" key="3">
    <source>
        <dbReference type="Proteomes" id="UP000240971"/>
    </source>
</evidence>
<keyword evidence="3" id="KW-1185">Reference proteome</keyword>
<sequence>MATPFLSEIVMVSFNFAPKYYSLCNGQILPINQNQALFSLLGTTYGGDGRINFGLPNFQGRIPMHQGNGHTLGEKGGSYFTTIDTSTMPQHGHAVTATLKMQTAGAATTASPVNAFPAVTVAPNYSNKADDQMKVMQVDALVTDPQNGPLKTENSVSTGIPFNNIMPYLGINFIIALTGVFPSRN</sequence>
<dbReference type="AlphaFoldDB" id="A0A2P8H9I3"/>
<dbReference type="Pfam" id="PF07484">
    <property type="entry name" value="Collar"/>
    <property type="match status" value="1"/>
</dbReference>
<dbReference type="EMBL" id="PYAW01000010">
    <property type="protein sequence ID" value="PSL42896.1"/>
    <property type="molecule type" value="Genomic_DNA"/>
</dbReference>
<evidence type="ECO:0000259" key="1">
    <source>
        <dbReference type="Pfam" id="PF07484"/>
    </source>
</evidence>
<name>A0A2P8H9I3_CHINA</name>
<dbReference type="InterPro" id="IPR011083">
    <property type="entry name" value="Phage_tail_collar_dom"/>
</dbReference>
<accession>A0A2P8H9I3</accession>
<reference evidence="2 3" key="1">
    <citation type="submission" date="2018-03" db="EMBL/GenBank/DDBJ databases">
        <title>Genomic Encyclopedia of Archaeal and Bacterial Type Strains, Phase II (KMG-II): from individual species to whole genera.</title>
        <authorList>
            <person name="Goeker M."/>
        </authorList>
    </citation>
    <scope>NUCLEOTIDE SEQUENCE [LARGE SCALE GENOMIC DNA]</scope>
    <source>
        <strain evidence="2 3">DSM 24859</strain>
    </source>
</reference>
<gene>
    <name evidence="2" type="ORF">CLV51_110113</name>
</gene>
<protein>
    <submittedName>
        <fullName evidence="2">Microcystin-dependent protein</fullName>
    </submittedName>
</protein>
<comment type="caution">
    <text evidence="2">The sequence shown here is derived from an EMBL/GenBank/DDBJ whole genome shotgun (WGS) entry which is preliminary data.</text>
</comment>
<proteinExistence type="predicted"/>
<dbReference type="SUPFAM" id="SSF88874">
    <property type="entry name" value="Receptor-binding domain of short tail fibre protein gp12"/>
    <property type="match status" value="1"/>
</dbReference>
<feature type="domain" description="Phage tail collar" evidence="1">
    <location>
        <begin position="8"/>
        <end position="63"/>
    </location>
</feature>
<dbReference type="Gene3D" id="3.90.1340.10">
    <property type="entry name" value="Phage tail collar domain"/>
    <property type="match status" value="1"/>
</dbReference>
<organism evidence="2 3">
    <name type="scientific">Chitinophaga niastensis</name>
    <dbReference type="NCBI Taxonomy" id="536980"/>
    <lineage>
        <taxon>Bacteria</taxon>
        <taxon>Pseudomonadati</taxon>
        <taxon>Bacteroidota</taxon>
        <taxon>Chitinophagia</taxon>
        <taxon>Chitinophagales</taxon>
        <taxon>Chitinophagaceae</taxon>
        <taxon>Chitinophaga</taxon>
    </lineage>
</organism>
<dbReference type="RefSeq" id="WP_106531346.1">
    <property type="nucleotide sequence ID" value="NZ_PYAW01000010.1"/>
</dbReference>
<dbReference type="OrthoDB" id="9810174at2"/>
<dbReference type="InterPro" id="IPR037053">
    <property type="entry name" value="Phage_tail_collar_dom_sf"/>
</dbReference>